<sequence>MALSRAARIILVGAPGVGKGTQTDRLMKRFPDLSAISSGDLLRKNVRERTPLGIQAQAKMKAGALVPDTMILRLIINELTTRGWIQDSTLRPYNVYSSSLGMEMEDTVDSVLIPSTLRTSKYSYSDHPGASFILDGFPRTATQACQLDDIVPINLVVNLQTPSDIIIDRICNRWVHAPSGRVYNTTFNPPKVPGQDDVTGETLTRREDDDPEVWKARLKSFQDTNSSLLEHYDRLGVLWTVNGNSSDEITPQLFDEFGKRFGALDISPPAPTATTATTSTILTNRTSDRHRALGPERLRHRRMADDFSEGRLETTVGKPQKELPGTKDSYVSYLVSTKSDYQSFQRPDFSVRRRFTDFVFLWKQLIKEYPQCAIPPLPDKHKMEYVRGDRFGPDFTQRRAHSLHRFLKRMTLHPVLRRAALLISFLESPDWNQHMKGRSSRAPSASDQTGGGGIVDAIAESFVNTFTKVHKPDKRFIEVNERATKLTEDLSNVEKVVVRVARRQGDLEQDYGDLATQCQKLITLEPGVEGPLTSFASSVATTSLGFKALRDSTDQNYLTSLRDMDAFVGALKTLLRTRETKQLDFEALTDYLAKSAADRDLLASQHGAGMGASGFLRSKVEDFRGIDHEQARRQRVRKLEVEIERLTGEVESAKKATEAFDEHTVKEVADFERIKAVEFKDTLGEFADTHIEFFQGTVETWENFLADMQKQDEERRAAAAAADADAAS</sequence>
<dbReference type="SMART" id="SM00312">
    <property type="entry name" value="PX"/>
    <property type="match status" value="1"/>
</dbReference>
<dbReference type="EMBL" id="MU006800">
    <property type="protein sequence ID" value="KAF2636109.1"/>
    <property type="molecule type" value="Genomic_DNA"/>
</dbReference>
<dbReference type="GO" id="GO:0034727">
    <property type="term" value="P:piecemeal microautophagy of the nucleus"/>
    <property type="evidence" value="ECO:0007669"/>
    <property type="project" value="TreeGrafter"/>
</dbReference>
<dbReference type="Gene3D" id="3.40.50.300">
    <property type="entry name" value="P-loop containing nucleotide triphosphate hydrolases"/>
    <property type="match status" value="1"/>
</dbReference>
<dbReference type="InterPro" id="IPR027267">
    <property type="entry name" value="AH/BAR_dom_sf"/>
</dbReference>
<dbReference type="InterPro" id="IPR033690">
    <property type="entry name" value="Adenylat_kinase_CS"/>
</dbReference>
<dbReference type="InterPro" id="IPR036193">
    <property type="entry name" value="ADK_active_lid_dom_sf"/>
</dbReference>
<dbReference type="SUPFAM" id="SSF52540">
    <property type="entry name" value="P-loop containing nucleoside triphosphate hydrolases"/>
    <property type="match status" value="1"/>
</dbReference>
<comment type="domain">
    <text evidence="14">Consists of three domains, a large central CORE domain and two small peripheral domains, NMPbind and LID, which undergo movements during catalysis. The LID domain closes over the site of phosphoryl transfer upon GTP binding. Assembling and dissambling the active center during each catalytic cycle provides an effective means to prevent GTP hydrolysis.</text>
</comment>
<dbReference type="PRINTS" id="PR00094">
    <property type="entry name" value="ADENYLTKNASE"/>
</dbReference>
<keyword evidence="19" id="KW-1185">Reference proteome</keyword>
<keyword evidence="18" id="KW-0378">Hydrolase</keyword>
<evidence type="ECO:0000256" key="16">
    <source>
        <dbReference type="SAM" id="MobiDB-lite"/>
    </source>
</evidence>
<dbReference type="GO" id="GO:0004017">
    <property type="term" value="F:AMP kinase activity"/>
    <property type="evidence" value="ECO:0007669"/>
    <property type="project" value="InterPro"/>
</dbReference>
<evidence type="ECO:0000256" key="12">
    <source>
        <dbReference type="ARBA" id="ARBA00023128"/>
    </source>
</evidence>
<protein>
    <recommendedName>
        <fullName evidence="14">GTP:AMP phosphotransferase, mitochondrial</fullName>
        <ecNumber evidence="14">2.7.4.10</ecNumber>
    </recommendedName>
    <alternativeName>
        <fullName evidence="14">Adenylate kinase 3</fullName>
        <shortName evidence="14">AK 3</shortName>
    </alternativeName>
</protein>
<dbReference type="Pfam" id="PF09325">
    <property type="entry name" value="Vps5"/>
    <property type="match status" value="1"/>
</dbReference>
<feature type="binding site" evidence="14">
    <location>
        <begin position="136"/>
        <end position="139"/>
    </location>
    <ligand>
        <name>AMP</name>
        <dbReference type="ChEBI" id="CHEBI:456215"/>
    </ligand>
</feature>
<evidence type="ECO:0000313" key="18">
    <source>
        <dbReference type="EMBL" id="KAF2636109.1"/>
    </source>
</evidence>
<dbReference type="GO" id="GO:0061709">
    <property type="term" value="P:reticulophagy"/>
    <property type="evidence" value="ECO:0007669"/>
    <property type="project" value="TreeGrafter"/>
</dbReference>
<keyword evidence="7 14" id="KW-0547">Nucleotide-binding</keyword>
<feature type="binding site" evidence="14">
    <location>
        <position position="38"/>
    </location>
    <ligand>
        <name>AMP</name>
        <dbReference type="ChEBI" id="CHEBI:456215"/>
    </ligand>
</feature>
<keyword evidence="14" id="KW-0342">GTP-binding</keyword>
<dbReference type="CDD" id="cd07628">
    <property type="entry name" value="BAR_Atg24p"/>
    <property type="match status" value="1"/>
</dbReference>
<comment type="catalytic activity">
    <reaction evidence="14">
        <text>a ribonucleoside 5'-triphosphate + AMP = a ribonucleoside 5'-diphosphate + ADP</text>
        <dbReference type="Rhea" id="RHEA:13749"/>
        <dbReference type="ChEBI" id="CHEBI:57930"/>
        <dbReference type="ChEBI" id="CHEBI:61557"/>
        <dbReference type="ChEBI" id="CHEBI:456215"/>
        <dbReference type="ChEBI" id="CHEBI:456216"/>
        <dbReference type="EC" id="2.7.4.10"/>
    </reaction>
</comment>
<feature type="region of interest" description="Disordered" evidence="16">
    <location>
        <begin position="265"/>
        <end position="287"/>
    </location>
</feature>
<evidence type="ECO:0000256" key="15">
    <source>
        <dbReference type="SAM" id="Coils"/>
    </source>
</evidence>
<keyword evidence="13" id="KW-0472">Membrane</keyword>
<dbReference type="InterPro" id="IPR027417">
    <property type="entry name" value="P-loop_NTPase"/>
</dbReference>
<keyword evidence="10" id="KW-0072">Autophagy</keyword>
<evidence type="ECO:0000256" key="10">
    <source>
        <dbReference type="ARBA" id="ARBA00023006"/>
    </source>
</evidence>
<dbReference type="GO" id="GO:0010008">
    <property type="term" value="C:endosome membrane"/>
    <property type="evidence" value="ECO:0007669"/>
    <property type="project" value="UniProtKB-SubCell"/>
</dbReference>
<dbReference type="HAMAP" id="MF_03169">
    <property type="entry name" value="Adenylate_kinase_AK3"/>
    <property type="match status" value="1"/>
</dbReference>
<feature type="region of interest" description="NMPbind" evidence="14">
    <location>
        <begin position="37"/>
        <end position="66"/>
    </location>
</feature>
<feature type="binding site" evidence="14">
    <location>
        <position position="217"/>
    </location>
    <ligand>
        <name>AMP</name>
        <dbReference type="ChEBI" id="CHEBI:456215"/>
    </ligand>
</feature>
<dbReference type="GO" id="GO:0000422">
    <property type="term" value="P:autophagy of mitochondrion"/>
    <property type="evidence" value="ECO:0007669"/>
    <property type="project" value="TreeGrafter"/>
</dbReference>
<keyword evidence="6 14" id="KW-0808">Transferase</keyword>
<keyword evidence="4" id="KW-0813">Transport</keyword>
<dbReference type="Pfam" id="PF05191">
    <property type="entry name" value="ADK_lid"/>
    <property type="match status" value="1"/>
</dbReference>
<evidence type="ECO:0000256" key="4">
    <source>
        <dbReference type="ARBA" id="ARBA00022448"/>
    </source>
</evidence>
<dbReference type="InterPro" id="IPR015404">
    <property type="entry name" value="Vps5_C"/>
</dbReference>
<dbReference type="GO" id="GO:0046041">
    <property type="term" value="P:ITP metabolic process"/>
    <property type="evidence" value="ECO:0007669"/>
    <property type="project" value="UniProtKB-UniRule"/>
</dbReference>
<evidence type="ECO:0000256" key="14">
    <source>
        <dbReference type="HAMAP-Rule" id="MF_03169"/>
    </source>
</evidence>
<dbReference type="GO" id="GO:0005759">
    <property type="term" value="C:mitochondrial matrix"/>
    <property type="evidence" value="ECO:0007669"/>
    <property type="project" value="UniProtKB-SubCell"/>
</dbReference>
<dbReference type="GO" id="GO:0005524">
    <property type="term" value="F:ATP binding"/>
    <property type="evidence" value="ECO:0007669"/>
    <property type="project" value="InterPro"/>
</dbReference>
<dbReference type="FunFam" id="3.30.1520.10:FF:000035">
    <property type="entry name" value="Sorting nexin-4 protein"/>
    <property type="match status" value="1"/>
</dbReference>
<keyword evidence="12 14" id="KW-0496">Mitochondrion</keyword>
<dbReference type="PROSITE" id="PS50195">
    <property type="entry name" value="PX"/>
    <property type="match status" value="1"/>
</dbReference>
<dbReference type="InterPro" id="IPR001683">
    <property type="entry name" value="PX_dom"/>
</dbReference>
<evidence type="ECO:0000259" key="17">
    <source>
        <dbReference type="PROSITE" id="PS50195"/>
    </source>
</evidence>
<evidence type="ECO:0000313" key="19">
    <source>
        <dbReference type="Proteomes" id="UP000799753"/>
    </source>
</evidence>
<dbReference type="InterPro" id="IPR028586">
    <property type="entry name" value="AK3/Ak4_mitochondrial"/>
</dbReference>
<feature type="region of interest" description="Disordered" evidence="16">
    <location>
        <begin position="186"/>
        <end position="208"/>
    </location>
</feature>
<dbReference type="PROSITE" id="PS00113">
    <property type="entry name" value="ADENYLATE_KINASE"/>
    <property type="match status" value="1"/>
</dbReference>
<evidence type="ECO:0000256" key="8">
    <source>
        <dbReference type="ARBA" id="ARBA00022753"/>
    </source>
</evidence>
<keyword evidence="8" id="KW-0967">Endosome</keyword>
<dbReference type="Gene3D" id="1.20.1270.60">
    <property type="entry name" value="Arfaptin homology (AH) domain/BAR domain"/>
    <property type="match status" value="1"/>
</dbReference>
<dbReference type="GO" id="GO:0000407">
    <property type="term" value="C:phagophore assembly site"/>
    <property type="evidence" value="ECO:0007669"/>
    <property type="project" value="TreeGrafter"/>
</dbReference>
<comment type="function">
    <text evidence="14">Involved in maintaining the homeostasis of cellular nucleotides by catalyzing the interconversion of nucleoside phosphates. Has GTP:AMP phosphotransferase and ITP:AMP phosphotransferase activities.</text>
</comment>
<feature type="binding site" evidence="14">
    <location>
        <position position="43"/>
    </location>
    <ligand>
        <name>AMP</name>
        <dbReference type="ChEBI" id="CHEBI:456215"/>
    </ligand>
</feature>
<dbReference type="Pfam" id="PF00787">
    <property type="entry name" value="PX"/>
    <property type="match status" value="1"/>
</dbReference>
<evidence type="ECO:0000256" key="9">
    <source>
        <dbReference type="ARBA" id="ARBA00022777"/>
    </source>
</evidence>
<dbReference type="SUPFAM" id="SSF103657">
    <property type="entry name" value="BAR/IMD domain-like"/>
    <property type="match status" value="1"/>
</dbReference>
<feature type="region of interest" description="LID" evidence="14">
    <location>
        <begin position="172"/>
        <end position="209"/>
    </location>
</feature>
<dbReference type="GO" id="GO:0035091">
    <property type="term" value="F:phosphatidylinositol binding"/>
    <property type="evidence" value="ECO:0007669"/>
    <property type="project" value="InterPro"/>
</dbReference>
<dbReference type="InterPro" id="IPR000850">
    <property type="entry name" value="Adenylat/UMP-CMP_kin"/>
</dbReference>
<feature type="binding site" evidence="14">
    <location>
        <position position="143"/>
    </location>
    <ligand>
        <name>AMP</name>
        <dbReference type="ChEBI" id="CHEBI:456215"/>
    </ligand>
</feature>
<proteinExistence type="inferred from homology"/>
<dbReference type="HAMAP" id="MF_00235">
    <property type="entry name" value="Adenylate_kinase_Adk"/>
    <property type="match status" value="1"/>
</dbReference>
<dbReference type="GO" id="GO:0046033">
    <property type="term" value="P:AMP metabolic process"/>
    <property type="evidence" value="ECO:0007669"/>
    <property type="project" value="UniProtKB-UniRule"/>
</dbReference>
<evidence type="ECO:0000256" key="13">
    <source>
        <dbReference type="ARBA" id="ARBA00023136"/>
    </source>
</evidence>
<feature type="domain" description="PX" evidence="17">
    <location>
        <begin position="311"/>
        <end position="433"/>
    </location>
</feature>
<dbReference type="AlphaFoldDB" id="A0A6A6RKL1"/>
<dbReference type="GO" id="GO:0015031">
    <property type="term" value="P:protein transport"/>
    <property type="evidence" value="ECO:0007669"/>
    <property type="project" value="TreeGrafter"/>
</dbReference>
<keyword evidence="5" id="KW-0963">Cytoplasm</keyword>
<feature type="binding site" evidence="14">
    <location>
        <position position="173"/>
    </location>
    <ligand>
        <name>GTP</name>
        <dbReference type="ChEBI" id="CHEBI:37565"/>
    </ligand>
</feature>
<dbReference type="Pfam" id="PF00406">
    <property type="entry name" value="ADK"/>
    <property type="match status" value="2"/>
</dbReference>
<feature type="binding site" evidence="14">
    <location>
        <begin position="182"/>
        <end position="183"/>
    </location>
    <ligand>
        <name>GTP</name>
        <dbReference type="ChEBI" id="CHEBI:37565"/>
    </ligand>
</feature>
<comment type="subcellular location">
    <subcellularLocation>
        <location evidence="2">Cytoplasm</location>
    </subcellularLocation>
    <subcellularLocation>
        <location evidence="1">Endosome membrane</location>
        <topology evidence="1">Peripheral membrane protein</topology>
    </subcellularLocation>
    <subcellularLocation>
        <location evidence="14">Mitochondrion matrix</location>
    </subcellularLocation>
</comment>
<comment type="similarity">
    <text evidence="14">Belongs to the adenylate kinase family. AK3 subfamily.</text>
</comment>
<dbReference type="GO" id="GO:0032456">
    <property type="term" value="P:endocytic recycling"/>
    <property type="evidence" value="ECO:0007669"/>
    <property type="project" value="TreeGrafter"/>
</dbReference>
<keyword evidence="9 14" id="KW-0418">Kinase</keyword>
<organism evidence="18 19">
    <name type="scientific">Massarina eburnea CBS 473.64</name>
    <dbReference type="NCBI Taxonomy" id="1395130"/>
    <lineage>
        <taxon>Eukaryota</taxon>
        <taxon>Fungi</taxon>
        <taxon>Dikarya</taxon>
        <taxon>Ascomycota</taxon>
        <taxon>Pezizomycotina</taxon>
        <taxon>Dothideomycetes</taxon>
        <taxon>Pleosporomycetidae</taxon>
        <taxon>Pleosporales</taxon>
        <taxon>Massarineae</taxon>
        <taxon>Massarinaceae</taxon>
        <taxon>Massarina</taxon>
    </lineage>
</organism>
<feature type="coiled-coil region" evidence="15">
    <location>
        <begin position="629"/>
        <end position="656"/>
    </location>
</feature>
<comment type="similarity">
    <text evidence="3">Belongs to the sorting nexin family.</text>
</comment>
<evidence type="ECO:0000256" key="3">
    <source>
        <dbReference type="ARBA" id="ARBA00010883"/>
    </source>
</evidence>
<dbReference type="GO" id="GO:0005525">
    <property type="term" value="F:GTP binding"/>
    <property type="evidence" value="ECO:0007669"/>
    <property type="project" value="UniProtKB-KW"/>
</dbReference>
<feature type="binding site" evidence="14">
    <location>
        <begin position="64"/>
        <end position="66"/>
    </location>
    <ligand>
        <name>AMP</name>
        <dbReference type="ChEBI" id="CHEBI:456215"/>
    </ligand>
</feature>
<dbReference type="GO" id="GO:0016787">
    <property type="term" value="F:hydrolase activity"/>
    <property type="evidence" value="ECO:0007669"/>
    <property type="project" value="UniProtKB-KW"/>
</dbReference>
<dbReference type="PANTHER" id="PTHR45949:SF2">
    <property type="entry name" value="SORTING NEXIN-4"/>
    <property type="match status" value="1"/>
</dbReference>
<dbReference type="EC" id="2.7.4.10" evidence="14"/>
<evidence type="ECO:0000256" key="2">
    <source>
        <dbReference type="ARBA" id="ARBA00004496"/>
    </source>
</evidence>
<name>A0A6A6RKL1_9PLEO</name>
<keyword evidence="15" id="KW-0175">Coiled coil</keyword>
<comment type="subunit">
    <text evidence="14">Monomer.</text>
</comment>
<dbReference type="CDD" id="cd01428">
    <property type="entry name" value="ADK"/>
    <property type="match status" value="1"/>
</dbReference>
<dbReference type="PANTHER" id="PTHR45949">
    <property type="entry name" value="SORTING NEXIN-4"/>
    <property type="match status" value="1"/>
</dbReference>
<dbReference type="Proteomes" id="UP000799753">
    <property type="component" value="Unassembled WGS sequence"/>
</dbReference>
<reference evidence="18" key="1">
    <citation type="journal article" date="2020" name="Stud. Mycol.">
        <title>101 Dothideomycetes genomes: a test case for predicting lifestyles and emergence of pathogens.</title>
        <authorList>
            <person name="Haridas S."/>
            <person name="Albert R."/>
            <person name="Binder M."/>
            <person name="Bloem J."/>
            <person name="Labutti K."/>
            <person name="Salamov A."/>
            <person name="Andreopoulos B."/>
            <person name="Baker S."/>
            <person name="Barry K."/>
            <person name="Bills G."/>
            <person name="Bluhm B."/>
            <person name="Cannon C."/>
            <person name="Castanera R."/>
            <person name="Culley D."/>
            <person name="Daum C."/>
            <person name="Ezra D."/>
            <person name="Gonzalez J."/>
            <person name="Henrissat B."/>
            <person name="Kuo A."/>
            <person name="Liang C."/>
            <person name="Lipzen A."/>
            <person name="Lutzoni F."/>
            <person name="Magnuson J."/>
            <person name="Mondo S."/>
            <person name="Nolan M."/>
            <person name="Ohm R."/>
            <person name="Pangilinan J."/>
            <person name="Park H.-J."/>
            <person name="Ramirez L."/>
            <person name="Alfaro M."/>
            <person name="Sun H."/>
            <person name="Tritt A."/>
            <person name="Yoshinaga Y."/>
            <person name="Zwiers L.-H."/>
            <person name="Turgeon B."/>
            <person name="Goodwin S."/>
            <person name="Spatafora J."/>
            <person name="Crous P."/>
            <person name="Grigoriev I."/>
        </authorList>
    </citation>
    <scope>NUCLEOTIDE SEQUENCE</scope>
    <source>
        <strain evidence="18">CBS 473.64</strain>
    </source>
</reference>
<accession>A0A6A6RKL1</accession>
<evidence type="ECO:0000256" key="6">
    <source>
        <dbReference type="ARBA" id="ARBA00022679"/>
    </source>
</evidence>
<evidence type="ECO:0000256" key="5">
    <source>
        <dbReference type="ARBA" id="ARBA00022490"/>
    </source>
</evidence>
<dbReference type="GO" id="GO:0005769">
    <property type="term" value="C:early endosome"/>
    <property type="evidence" value="ECO:0007669"/>
    <property type="project" value="TreeGrafter"/>
</dbReference>
<feature type="binding site" evidence="14">
    <location>
        <position position="246"/>
    </location>
    <ligand>
        <name>GTP</name>
        <dbReference type="ChEBI" id="CHEBI:37565"/>
    </ligand>
</feature>
<feature type="binding site" evidence="14">
    <location>
        <begin position="16"/>
        <end position="21"/>
    </location>
    <ligand>
        <name>GTP</name>
        <dbReference type="ChEBI" id="CHEBI:37565"/>
    </ligand>
</feature>
<dbReference type="Gene3D" id="3.30.1520.10">
    <property type="entry name" value="Phox-like domain"/>
    <property type="match status" value="1"/>
</dbReference>
<dbReference type="SUPFAM" id="SSF57774">
    <property type="entry name" value="Microbial and mitochondrial ADK, insert 'zinc finger' domain"/>
    <property type="match status" value="1"/>
</dbReference>
<evidence type="ECO:0000256" key="7">
    <source>
        <dbReference type="ARBA" id="ARBA00022741"/>
    </source>
</evidence>
<dbReference type="InterPro" id="IPR007862">
    <property type="entry name" value="Adenylate_kinase_lid-dom"/>
</dbReference>
<dbReference type="FunFam" id="1.20.1270.60:FF:000042">
    <property type="entry name" value="Vacuolar targeting protein Atg24"/>
    <property type="match status" value="1"/>
</dbReference>
<dbReference type="InterPro" id="IPR036871">
    <property type="entry name" value="PX_dom_sf"/>
</dbReference>
<evidence type="ECO:0000256" key="1">
    <source>
        <dbReference type="ARBA" id="ARBA00004481"/>
    </source>
</evidence>
<dbReference type="SUPFAM" id="SSF64268">
    <property type="entry name" value="PX domain"/>
    <property type="match status" value="1"/>
</dbReference>
<dbReference type="GO" id="GO:0006172">
    <property type="term" value="P:ADP biosynthetic process"/>
    <property type="evidence" value="ECO:0007669"/>
    <property type="project" value="UniProtKB-UniRule"/>
</dbReference>
<keyword evidence="11" id="KW-0446">Lipid-binding</keyword>
<gene>
    <name evidence="14" type="primary">ADK2</name>
    <name evidence="18" type="ORF">P280DRAFT_522360</name>
</gene>
<dbReference type="CDD" id="cd06863">
    <property type="entry name" value="PX_Atg24p"/>
    <property type="match status" value="1"/>
</dbReference>
<dbReference type="GO" id="GO:0046039">
    <property type="term" value="P:GTP metabolic process"/>
    <property type="evidence" value="ECO:0007669"/>
    <property type="project" value="UniProtKB-UniRule"/>
</dbReference>
<dbReference type="OrthoDB" id="205639at2759"/>
<dbReference type="GO" id="GO:0046899">
    <property type="term" value="F:nucleoside triphosphate adenylate kinase activity"/>
    <property type="evidence" value="ECO:0007669"/>
    <property type="project" value="UniProtKB-UniRule"/>
</dbReference>
<feature type="binding site" evidence="14">
    <location>
        <position position="206"/>
    </location>
    <ligand>
        <name>AMP</name>
        <dbReference type="ChEBI" id="CHEBI:456215"/>
    </ligand>
</feature>
<evidence type="ECO:0000256" key="11">
    <source>
        <dbReference type="ARBA" id="ARBA00023121"/>
    </source>
</evidence>